<organism evidence="1 2">
    <name type="scientific">Azomonas macrocytogenes</name>
    <name type="common">Azotobacter macrocytogenes</name>
    <dbReference type="NCBI Taxonomy" id="69962"/>
    <lineage>
        <taxon>Bacteria</taxon>
        <taxon>Pseudomonadati</taxon>
        <taxon>Pseudomonadota</taxon>
        <taxon>Gammaproteobacteria</taxon>
        <taxon>Pseudomonadales</taxon>
        <taxon>Pseudomonadaceae</taxon>
        <taxon>Azomonas</taxon>
    </lineage>
</organism>
<name>A0A839SYU5_AZOMA</name>
<dbReference type="AlphaFoldDB" id="A0A839SYU5"/>
<dbReference type="EMBL" id="JACHXI010000002">
    <property type="protein sequence ID" value="MBB3102312.1"/>
    <property type="molecule type" value="Genomic_DNA"/>
</dbReference>
<dbReference type="InterPro" id="IPR027056">
    <property type="entry name" value="Gluconate_2DH_su3"/>
</dbReference>
<dbReference type="Proteomes" id="UP000549250">
    <property type="component" value="Unassembled WGS sequence"/>
</dbReference>
<gene>
    <name evidence="1" type="ORF">FHR87_000685</name>
</gene>
<sequence>MKTIDPMHSPSLLDAFRISNRPPLATLGPQPGPCVVQRPSAKAYRPDFFSGPEWAFLNAACACLIPAGVTSGNVTHMSAAQFIDRHMHTPYAHGKTHSQQDLPGKREHLSVRDLLRTGMKAMDRHCQHTFDNRRFVELEPALQENLLQAAGNGTLALDDGSAAAWFAQLQAEVRLACLCLPEHDCELGTRQHGPSLTVSIGTVRSSLSQ</sequence>
<protein>
    <submittedName>
        <fullName evidence="1">Uncharacterized protein</fullName>
    </submittedName>
</protein>
<proteinExistence type="predicted"/>
<keyword evidence="2" id="KW-1185">Reference proteome</keyword>
<comment type="caution">
    <text evidence="1">The sequence shown here is derived from an EMBL/GenBank/DDBJ whole genome shotgun (WGS) entry which is preliminary data.</text>
</comment>
<dbReference type="Pfam" id="PF13618">
    <property type="entry name" value="Gluconate_2-dh3"/>
    <property type="match status" value="1"/>
</dbReference>
<dbReference type="RefSeq" id="WP_183165307.1">
    <property type="nucleotide sequence ID" value="NZ_JACHXI010000002.1"/>
</dbReference>
<evidence type="ECO:0000313" key="1">
    <source>
        <dbReference type="EMBL" id="MBB3102312.1"/>
    </source>
</evidence>
<reference evidence="1 2" key="1">
    <citation type="submission" date="2020-08" db="EMBL/GenBank/DDBJ databases">
        <title>Genomic Encyclopedia of Type Strains, Phase III (KMG-III): the genomes of soil and plant-associated and newly described type strains.</title>
        <authorList>
            <person name="Whitman W."/>
        </authorList>
    </citation>
    <scope>NUCLEOTIDE SEQUENCE [LARGE SCALE GENOMIC DNA]</scope>
    <source>
        <strain evidence="1 2">CECT 4462</strain>
    </source>
</reference>
<accession>A0A839SYU5</accession>
<evidence type="ECO:0000313" key="2">
    <source>
        <dbReference type="Proteomes" id="UP000549250"/>
    </source>
</evidence>